<organism evidence="2 3">
    <name type="scientific">Oryza sativa subsp. japonica</name>
    <name type="common">Rice</name>
    <dbReference type="NCBI Taxonomy" id="39947"/>
    <lineage>
        <taxon>Eukaryota</taxon>
        <taxon>Viridiplantae</taxon>
        <taxon>Streptophyta</taxon>
        <taxon>Embryophyta</taxon>
        <taxon>Tracheophyta</taxon>
        <taxon>Spermatophyta</taxon>
        <taxon>Magnoliopsida</taxon>
        <taxon>Liliopsida</taxon>
        <taxon>Poales</taxon>
        <taxon>Poaceae</taxon>
        <taxon>BOP clade</taxon>
        <taxon>Oryzoideae</taxon>
        <taxon>Oryzeae</taxon>
        <taxon>Oryzinae</taxon>
        <taxon>Oryza</taxon>
        <taxon>Oryza sativa</taxon>
    </lineage>
</organism>
<accession>A0A0P0WM77</accession>
<feature type="compositionally biased region" description="Basic residues" evidence="1">
    <location>
        <begin position="203"/>
        <end position="223"/>
    </location>
</feature>
<gene>
    <name evidence="2" type="ordered locus">Os05g0394301</name>
    <name evidence="2" type="ORF">OSNPB_050394301</name>
</gene>
<name>A0A0P0WM77_ORYSJ</name>
<reference evidence="3" key="1">
    <citation type="journal article" date="2005" name="Nature">
        <title>The map-based sequence of the rice genome.</title>
        <authorList>
            <consortium name="International rice genome sequencing project (IRGSP)"/>
            <person name="Matsumoto T."/>
            <person name="Wu J."/>
            <person name="Kanamori H."/>
            <person name="Katayose Y."/>
            <person name="Fujisawa M."/>
            <person name="Namiki N."/>
            <person name="Mizuno H."/>
            <person name="Yamamoto K."/>
            <person name="Antonio B.A."/>
            <person name="Baba T."/>
            <person name="Sakata K."/>
            <person name="Nagamura Y."/>
            <person name="Aoki H."/>
            <person name="Arikawa K."/>
            <person name="Arita K."/>
            <person name="Bito T."/>
            <person name="Chiden Y."/>
            <person name="Fujitsuka N."/>
            <person name="Fukunaka R."/>
            <person name="Hamada M."/>
            <person name="Harada C."/>
            <person name="Hayashi A."/>
            <person name="Hijishita S."/>
            <person name="Honda M."/>
            <person name="Hosokawa S."/>
            <person name="Ichikawa Y."/>
            <person name="Idonuma A."/>
            <person name="Iijima M."/>
            <person name="Ikeda M."/>
            <person name="Ikeno M."/>
            <person name="Ito K."/>
            <person name="Ito S."/>
            <person name="Ito T."/>
            <person name="Ito Y."/>
            <person name="Ito Y."/>
            <person name="Iwabuchi A."/>
            <person name="Kamiya K."/>
            <person name="Karasawa W."/>
            <person name="Kurita K."/>
            <person name="Katagiri S."/>
            <person name="Kikuta A."/>
            <person name="Kobayashi H."/>
            <person name="Kobayashi N."/>
            <person name="Machita K."/>
            <person name="Maehara T."/>
            <person name="Masukawa M."/>
            <person name="Mizubayashi T."/>
            <person name="Mukai Y."/>
            <person name="Nagasaki H."/>
            <person name="Nagata Y."/>
            <person name="Naito S."/>
            <person name="Nakashima M."/>
            <person name="Nakama Y."/>
            <person name="Nakamichi Y."/>
            <person name="Nakamura M."/>
            <person name="Meguro A."/>
            <person name="Negishi M."/>
            <person name="Ohta I."/>
            <person name="Ohta T."/>
            <person name="Okamoto M."/>
            <person name="Ono N."/>
            <person name="Saji S."/>
            <person name="Sakaguchi M."/>
            <person name="Sakai K."/>
            <person name="Shibata M."/>
            <person name="Shimokawa T."/>
            <person name="Song J."/>
            <person name="Takazaki Y."/>
            <person name="Terasawa K."/>
            <person name="Tsugane M."/>
            <person name="Tsuji K."/>
            <person name="Ueda S."/>
            <person name="Waki K."/>
            <person name="Yamagata H."/>
            <person name="Yamamoto M."/>
            <person name="Yamamoto S."/>
            <person name="Yamane H."/>
            <person name="Yoshiki S."/>
            <person name="Yoshihara R."/>
            <person name="Yukawa K."/>
            <person name="Zhong H."/>
            <person name="Yano M."/>
            <person name="Yuan Q."/>
            <person name="Ouyang S."/>
            <person name="Liu J."/>
            <person name="Jones K.M."/>
            <person name="Gansberger K."/>
            <person name="Moffat K."/>
            <person name="Hill J."/>
            <person name="Bera J."/>
            <person name="Fadrosh D."/>
            <person name="Jin S."/>
            <person name="Johri S."/>
            <person name="Kim M."/>
            <person name="Overton L."/>
            <person name="Reardon M."/>
            <person name="Tsitrin T."/>
            <person name="Vuong H."/>
            <person name="Weaver B."/>
            <person name="Ciecko A."/>
            <person name="Tallon L."/>
            <person name="Jackson J."/>
            <person name="Pai G."/>
            <person name="Aken S.V."/>
            <person name="Utterback T."/>
            <person name="Reidmuller S."/>
            <person name="Feldblyum T."/>
            <person name="Hsiao J."/>
            <person name="Zismann V."/>
            <person name="Iobst S."/>
            <person name="de Vazeille A.R."/>
            <person name="Buell C.R."/>
            <person name="Ying K."/>
            <person name="Li Y."/>
            <person name="Lu T."/>
            <person name="Huang Y."/>
            <person name="Zhao Q."/>
            <person name="Feng Q."/>
            <person name="Zhang L."/>
            <person name="Zhu J."/>
            <person name="Weng Q."/>
            <person name="Mu J."/>
            <person name="Lu Y."/>
            <person name="Fan D."/>
            <person name="Liu Y."/>
            <person name="Guan J."/>
            <person name="Zhang Y."/>
            <person name="Yu S."/>
            <person name="Liu X."/>
            <person name="Zhang Y."/>
            <person name="Hong G."/>
            <person name="Han B."/>
            <person name="Choisne N."/>
            <person name="Demange N."/>
            <person name="Orjeda G."/>
            <person name="Samain S."/>
            <person name="Cattolico L."/>
            <person name="Pelletier E."/>
            <person name="Couloux A."/>
            <person name="Segurens B."/>
            <person name="Wincker P."/>
            <person name="D'Hont A."/>
            <person name="Scarpelli C."/>
            <person name="Weissenbach J."/>
            <person name="Salanoubat M."/>
            <person name="Quetier F."/>
            <person name="Yu Y."/>
            <person name="Kim H.R."/>
            <person name="Rambo T."/>
            <person name="Currie J."/>
            <person name="Collura K."/>
            <person name="Luo M."/>
            <person name="Yang T."/>
            <person name="Ammiraju J.S.S."/>
            <person name="Engler F."/>
            <person name="Soderlund C."/>
            <person name="Wing R.A."/>
            <person name="Palmer L.E."/>
            <person name="de la Bastide M."/>
            <person name="Spiegel L."/>
            <person name="Nascimento L."/>
            <person name="Zutavern T."/>
            <person name="O'Shaughnessy A."/>
            <person name="Dike S."/>
            <person name="Dedhia N."/>
            <person name="Preston R."/>
            <person name="Balija V."/>
            <person name="McCombie W.R."/>
            <person name="Chow T."/>
            <person name="Chen H."/>
            <person name="Chung M."/>
            <person name="Chen C."/>
            <person name="Shaw J."/>
            <person name="Wu H."/>
            <person name="Hsiao K."/>
            <person name="Chao Y."/>
            <person name="Chu M."/>
            <person name="Cheng C."/>
            <person name="Hour A."/>
            <person name="Lee P."/>
            <person name="Lin S."/>
            <person name="Lin Y."/>
            <person name="Liou J."/>
            <person name="Liu S."/>
            <person name="Hsing Y."/>
            <person name="Raghuvanshi S."/>
            <person name="Mohanty A."/>
            <person name="Bharti A.K."/>
            <person name="Gaur A."/>
            <person name="Gupta V."/>
            <person name="Kumar D."/>
            <person name="Ravi V."/>
            <person name="Vij S."/>
            <person name="Kapur A."/>
            <person name="Khurana P."/>
            <person name="Khurana P."/>
            <person name="Khurana J.P."/>
            <person name="Tyagi A.K."/>
            <person name="Gaikwad K."/>
            <person name="Singh A."/>
            <person name="Dalal V."/>
            <person name="Srivastava S."/>
            <person name="Dixit A."/>
            <person name="Pal A.K."/>
            <person name="Ghazi I.A."/>
            <person name="Yadav M."/>
            <person name="Pandit A."/>
            <person name="Bhargava A."/>
            <person name="Sureshbabu K."/>
            <person name="Batra K."/>
            <person name="Sharma T.R."/>
            <person name="Mohapatra T."/>
            <person name="Singh N.K."/>
            <person name="Messing J."/>
            <person name="Nelson A.B."/>
            <person name="Fuks G."/>
            <person name="Kavchok S."/>
            <person name="Keizer G."/>
            <person name="Linton E."/>
            <person name="Llaca V."/>
            <person name="Song R."/>
            <person name="Tanyolac B."/>
            <person name="Young S."/>
            <person name="Ho-Il K."/>
            <person name="Hahn J.H."/>
            <person name="Sangsakoo G."/>
            <person name="Vanavichit A."/>
            <person name="de Mattos Luiz.A.T."/>
            <person name="Zimmer P.D."/>
            <person name="Malone G."/>
            <person name="Dellagostin O."/>
            <person name="de Oliveira A.C."/>
            <person name="Bevan M."/>
            <person name="Bancroft I."/>
            <person name="Minx P."/>
            <person name="Cordum H."/>
            <person name="Wilson R."/>
            <person name="Cheng Z."/>
            <person name="Jin W."/>
            <person name="Jiang J."/>
            <person name="Leong S.A."/>
            <person name="Iwama H."/>
            <person name="Gojobori T."/>
            <person name="Itoh T."/>
            <person name="Niimura Y."/>
            <person name="Fujii Y."/>
            <person name="Habara T."/>
            <person name="Sakai H."/>
            <person name="Sato Y."/>
            <person name="Wilson G."/>
            <person name="Kumar K."/>
            <person name="McCouch S."/>
            <person name="Juretic N."/>
            <person name="Hoen D."/>
            <person name="Wright S."/>
            <person name="Bruskiewich R."/>
            <person name="Bureau T."/>
            <person name="Miyao A."/>
            <person name="Hirochika H."/>
            <person name="Nishikawa T."/>
            <person name="Kadowaki K."/>
            <person name="Sugiura M."/>
            <person name="Burr B."/>
            <person name="Sasaki T."/>
        </authorList>
    </citation>
    <scope>NUCLEOTIDE SEQUENCE [LARGE SCALE GENOMIC DNA]</scope>
    <source>
        <strain evidence="3">cv. Nipponbare</strain>
    </source>
</reference>
<evidence type="ECO:0000313" key="3">
    <source>
        <dbReference type="Proteomes" id="UP000059680"/>
    </source>
</evidence>
<feature type="compositionally biased region" description="Low complexity" evidence="1">
    <location>
        <begin position="224"/>
        <end position="247"/>
    </location>
</feature>
<reference evidence="2 3" key="2">
    <citation type="journal article" date="2013" name="Plant Cell Physiol.">
        <title>Rice Annotation Project Database (RAP-DB): an integrative and interactive database for rice genomics.</title>
        <authorList>
            <person name="Sakai H."/>
            <person name="Lee S.S."/>
            <person name="Tanaka T."/>
            <person name="Numa H."/>
            <person name="Kim J."/>
            <person name="Kawahara Y."/>
            <person name="Wakimoto H."/>
            <person name="Yang C.C."/>
            <person name="Iwamoto M."/>
            <person name="Abe T."/>
            <person name="Yamada Y."/>
            <person name="Muto A."/>
            <person name="Inokuchi H."/>
            <person name="Ikemura T."/>
            <person name="Matsumoto T."/>
            <person name="Sasaki T."/>
            <person name="Itoh T."/>
        </authorList>
    </citation>
    <scope>NUCLEOTIDE SEQUENCE [LARGE SCALE GENOMIC DNA]</scope>
    <source>
        <strain evidence="3">cv. Nipponbare</strain>
    </source>
</reference>
<feature type="region of interest" description="Disordered" evidence="1">
    <location>
        <begin position="187"/>
        <end position="269"/>
    </location>
</feature>
<dbReference type="EMBL" id="AP014961">
    <property type="protein sequence ID" value="BAS93874.1"/>
    <property type="molecule type" value="Genomic_DNA"/>
</dbReference>
<dbReference type="AlphaFoldDB" id="A0A0P0WM77"/>
<feature type="non-terminal residue" evidence="2">
    <location>
        <position position="1"/>
    </location>
</feature>
<feature type="compositionally biased region" description="Basic residues" evidence="1">
    <location>
        <begin position="248"/>
        <end position="257"/>
    </location>
</feature>
<sequence>MLPLPLLLLGRHRRRPWRERWRRRDHLRRPWLFLKLLLWRRRCYRGRRGKGRARRRGRDILLVFWLLDDLVVVGGNGGHPLVHGEEIVPRVNSGLRVRWRRRRRRRRLRRHRRSRCGRRHERRYLRPVTQPPPPVIEMLVLVLFLLYLRLLLVILPNRVAVEHRGALGLRGQGHALGPVDLRGRRRELRERRRGRRQRVDGWRRRHHHRVDRGRRRRDPRHAHPAAGREPVRRGGAAAPAAAAAARPPRARTRRARRPCPAATWRTPSA</sequence>
<feature type="compositionally biased region" description="Low complexity" evidence="1">
    <location>
        <begin position="258"/>
        <end position="269"/>
    </location>
</feature>
<reference evidence="2 3" key="3">
    <citation type="journal article" date="2013" name="Rice">
        <title>Improvement of the Oryza sativa Nipponbare reference genome using next generation sequence and optical map data.</title>
        <authorList>
            <person name="Kawahara Y."/>
            <person name="de la Bastide M."/>
            <person name="Hamilton J.P."/>
            <person name="Kanamori H."/>
            <person name="McCombie W.R."/>
            <person name="Ouyang S."/>
            <person name="Schwartz D.C."/>
            <person name="Tanaka T."/>
            <person name="Wu J."/>
            <person name="Zhou S."/>
            <person name="Childs K.L."/>
            <person name="Davidson R.M."/>
            <person name="Lin H."/>
            <person name="Quesada-Ocampo L."/>
            <person name="Vaillancourt B."/>
            <person name="Sakai H."/>
            <person name="Lee S.S."/>
            <person name="Kim J."/>
            <person name="Numa H."/>
            <person name="Itoh T."/>
            <person name="Buell C.R."/>
            <person name="Matsumoto T."/>
        </authorList>
    </citation>
    <scope>NUCLEOTIDE SEQUENCE [LARGE SCALE GENOMIC DNA]</scope>
    <source>
        <strain evidence="3">cv. Nipponbare</strain>
    </source>
</reference>
<dbReference type="PaxDb" id="39947-A0A0P0WM77"/>
<proteinExistence type="predicted"/>
<dbReference type="InParanoid" id="A0A0P0WM77"/>
<keyword evidence="3" id="KW-1185">Reference proteome</keyword>
<dbReference type="Proteomes" id="UP000059680">
    <property type="component" value="Chromosome 5"/>
</dbReference>
<evidence type="ECO:0000256" key="1">
    <source>
        <dbReference type="SAM" id="MobiDB-lite"/>
    </source>
</evidence>
<feature type="compositionally biased region" description="Basic residues" evidence="1">
    <location>
        <begin position="187"/>
        <end position="196"/>
    </location>
</feature>
<dbReference type="SMR" id="A0A0P0WM77"/>
<protein>
    <submittedName>
        <fullName evidence="2">Os05g0394301 protein</fullName>
    </submittedName>
</protein>
<evidence type="ECO:0000313" key="2">
    <source>
        <dbReference type="EMBL" id="BAS93874.1"/>
    </source>
</evidence>